<proteinExistence type="predicted"/>
<dbReference type="AlphaFoldDB" id="A0A5C3PI40"/>
<dbReference type="Proteomes" id="UP000308197">
    <property type="component" value="Unassembled WGS sequence"/>
</dbReference>
<dbReference type="InParanoid" id="A0A5C3PI40"/>
<reference evidence="1 2" key="1">
    <citation type="journal article" date="2019" name="Nat. Ecol. Evol.">
        <title>Megaphylogeny resolves global patterns of mushroom evolution.</title>
        <authorList>
            <person name="Varga T."/>
            <person name="Krizsan K."/>
            <person name="Foldi C."/>
            <person name="Dima B."/>
            <person name="Sanchez-Garcia M."/>
            <person name="Sanchez-Ramirez S."/>
            <person name="Szollosi G.J."/>
            <person name="Szarkandi J.G."/>
            <person name="Papp V."/>
            <person name="Albert L."/>
            <person name="Andreopoulos W."/>
            <person name="Angelini C."/>
            <person name="Antonin V."/>
            <person name="Barry K.W."/>
            <person name="Bougher N.L."/>
            <person name="Buchanan P."/>
            <person name="Buyck B."/>
            <person name="Bense V."/>
            <person name="Catcheside P."/>
            <person name="Chovatia M."/>
            <person name="Cooper J."/>
            <person name="Damon W."/>
            <person name="Desjardin D."/>
            <person name="Finy P."/>
            <person name="Geml J."/>
            <person name="Haridas S."/>
            <person name="Hughes K."/>
            <person name="Justo A."/>
            <person name="Karasinski D."/>
            <person name="Kautmanova I."/>
            <person name="Kiss B."/>
            <person name="Kocsube S."/>
            <person name="Kotiranta H."/>
            <person name="LaButti K.M."/>
            <person name="Lechner B.E."/>
            <person name="Liimatainen K."/>
            <person name="Lipzen A."/>
            <person name="Lukacs Z."/>
            <person name="Mihaltcheva S."/>
            <person name="Morgado L.N."/>
            <person name="Niskanen T."/>
            <person name="Noordeloos M.E."/>
            <person name="Ohm R.A."/>
            <person name="Ortiz-Santana B."/>
            <person name="Ovrebo C."/>
            <person name="Racz N."/>
            <person name="Riley R."/>
            <person name="Savchenko A."/>
            <person name="Shiryaev A."/>
            <person name="Soop K."/>
            <person name="Spirin V."/>
            <person name="Szebenyi C."/>
            <person name="Tomsovsky M."/>
            <person name="Tulloss R.E."/>
            <person name="Uehling J."/>
            <person name="Grigoriev I.V."/>
            <person name="Vagvolgyi C."/>
            <person name="Papp T."/>
            <person name="Martin F.M."/>
            <person name="Miettinen O."/>
            <person name="Hibbett D.S."/>
            <person name="Nagy L.G."/>
        </authorList>
    </citation>
    <scope>NUCLEOTIDE SEQUENCE [LARGE SCALE GENOMIC DNA]</scope>
    <source>
        <strain evidence="1 2">HHB13444</strain>
    </source>
</reference>
<evidence type="ECO:0000313" key="1">
    <source>
        <dbReference type="EMBL" id="TFK87988.1"/>
    </source>
</evidence>
<name>A0A5C3PI40_9APHY</name>
<sequence length="135" mass="14905">MNVDTPIPDYLPGFKSALEGLLYDTELSDFALLDRAREHLKVLDDPAFSDTSNMPFQDPLSQRYTVTVKGVFDAMYHTAEAFDMKEGHRYVSAGICASCDQLSPGRIKWQSPYLPLAKDGTYTIAAASNCTSEGL</sequence>
<evidence type="ECO:0000313" key="2">
    <source>
        <dbReference type="Proteomes" id="UP000308197"/>
    </source>
</evidence>
<accession>A0A5C3PI40</accession>
<keyword evidence="2" id="KW-1185">Reference proteome</keyword>
<protein>
    <submittedName>
        <fullName evidence="1">Uncharacterized protein</fullName>
    </submittedName>
</protein>
<organism evidence="1 2">
    <name type="scientific">Polyporus arcularius HHB13444</name>
    <dbReference type="NCBI Taxonomy" id="1314778"/>
    <lineage>
        <taxon>Eukaryota</taxon>
        <taxon>Fungi</taxon>
        <taxon>Dikarya</taxon>
        <taxon>Basidiomycota</taxon>
        <taxon>Agaricomycotina</taxon>
        <taxon>Agaricomycetes</taxon>
        <taxon>Polyporales</taxon>
        <taxon>Polyporaceae</taxon>
        <taxon>Polyporus</taxon>
    </lineage>
</organism>
<dbReference type="EMBL" id="ML211130">
    <property type="protein sequence ID" value="TFK87988.1"/>
    <property type="molecule type" value="Genomic_DNA"/>
</dbReference>
<gene>
    <name evidence="1" type="ORF">K466DRAFT_599010</name>
</gene>